<feature type="transmembrane region" description="Helical" evidence="1">
    <location>
        <begin position="70"/>
        <end position="89"/>
    </location>
</feature>
<proteinExistence type="predicted"/>
<evidence type="ECO:0000313" key="3">
    <source>
        <dbReference type="Proteomes" id="UP000051952"/>
    </source>
</evidence>
<dbReference type="AlphaFoldDB" id="A0A0S4J2N7"/>
<feature type="transmembrane region" description="Helical" evidence="1">
    <location>
        <begin position="33"/>
        <end position="50"/>
    </location>
</feature>
<feature type="transmembrane region" description="Helical" evidence="1">
    <location>
        <begin position="386"/>
        <end position="405"/>
    </location>
</feature>
<feature type="transmembrane region" description="Helical" evidence="1">
    <location>
        <begin position="101"/>
        <end position="123"/>
    </location>
</feature>
<evidence type="ECO:0000313" key="2">
    <source>
        <dbReference type="EMBL" id="CUG62294.1"/>
    </source>
</evidence>
<keyword evidence="1" id="KW-0472">Membrane</keyword>
<reference evidence="3" key="1">
    <citation type="submission" date="2015-09" db="EMBL/GenBank/DDBJ databases">
        <authorList>
            <consortium name="Pathogen Informatics"/>
        </authorList>
    </citation>
    <scope>NUCLEOTIDE SEQUENCE [LARGE SCALE GENOMIC DNA]</scope>
    <source>
        <strain evidence="3">Lake Konstanz</strain>
    </source>
</reference>
<dbReference type="EMBL" id="CYKH01000903">
    <property type="protein sequence ID" value="CUG62294.1"/>
    <property type="molecule type" value="Genomic_DNA"/>
</dbReference>
<keyword evidence="1" id="KW-1133">Transmembrane helix</keyword>
<protein>
    <submittedName>
        <fullName evidence="2">Transmembrane protein, putative</fullName>
    </submittedName>
</protein>
<feature type="transmembrane region" description="Helical" evidence="1">
    <location>
        <begin position="256"/>
        <end position="277"/>
    </location>
</feature>
<dbReference type="VEuPathDB" id="TriTrypDB:BSAL_05705"/>
<gene>
    <name evidence="2" type="ORF">BSAL_05705</name>
</gene>
<dbReference type="InterPro" id="IPR036259">
    <property type="entry name" value="MFS_trans_sf"/>
</dbReference>
<accession>A0A0S4J2N7</accession>
<feature type="transmembrane region" description="Helical" evidence="1">
    <location>
        <begin position="191"/>
        <end position="215"/>
    </location>
</feature>
<feature type="transmembrane region" description="Helical" evidence="1">
    <location>
        <begin position="338"/>
        <end position="365"/>
    </location>
</feature>
<keyword evidence="3" id="KW-1185">Reference proteome</keyword>
<sequence length="424" mass="45866">MLKDDENQHLINEVPEHKADQEVLLDSAPTRKIVCAVVPMFMGYAALVSFQSDIKDRLGIHSESSDESYAFGEAVSMLFLAALVFRLLHNVFLSWLSPRQRVFFGCALMCLATGTVAVVYYALRWTSVWLAYVIYVCGGIAIGTFEANLVSSITPLGHQTKKWAVIGMPLGYNGVSIGGFFLFALAPSNAYLQGGVFGATSLLCVVAACIFAIAVPSDVSTTIAQGTEFNGVSSLAELTASLREWREWIAPIAPNLVSLFTDMFACILASTVALYVFKVGNVPLVPGRCATMPYNVLQGVFNICGFLGDFTARTVAYSPPSWWPTSLMTPNGNTLRCLVFTCTGLALCLCRVAILSPIGMLLIMFGNGLMYATTTRRIDTVVPWKYNIIAVSLWLFTGDCGSYIASTLTTPISNAVGRVASCDK</sequence>
<feature type="transmembrane region" description="Helical" evidence="1">
    <location>
        <begin position="163"/>
        <end position="185"/>
    </location>
</feature>
<dbReference type="SUPFAM" id="SSF103473">
    <property type="entry name" value="MFS general substrate transporter"/>
    <property type="match status" value="1"/>
</dbReference>
<evidence type="ECO:0000256" key="1">
    <source>
        <dbReference type="SAM" id="Phobius"/>
    </source>
</evidence>
<dbReference type="Proteomes" id="UP000051952">
    <property type="component" value="Unassembled WGS sequence"/>
</dbReference>
<keyword evidence="1 2" id="KW-0812">Transmembrane</keyword>
<organism evidence="2 3">
    <name type="scientific">Bodo saltans</name>
    <name type="common">Flagellated protozoan</name>
    <dbReference type="NCBI Taxonomy" id="75058"/>
    <lineage>
        <taxon>Eukaryota</taxon>
        <taxon>Discoba</taxon>
        <taxon>Euglenozoa</taxon>
        <taxon>Kinetoplastea</taxon>
        <taxon>Metakinetoplastina</taxon>
        <taxon>Eubodonida</taxon>
        <taxon>Bodonidae</taxon>
        <taxon>Bodo</taxon>
    </lineage>
</organism>
<feature type="transmembrane region" description="Helical" evidence="1">
    <location>
        <begin position="129"/>
        <end position="151"/>
    </location>
</feature>
<name>A0A0S4J2N7_BODSA</name>